<name>A0ABU1A1P3_9FLAO</name>
<evidence type="ECO:0008006" key="4">
    <source>
        <dbReference type="Google" id="ProtNLM"/>
    </source>
</evidence>
<proteinExistence type="predicted"/>
<gene>
    <name evidence="2" type="ORF">RBU60_04820</name>
</gene>
<reference evidence="2 3" key="1">
    <citation type="submission" date="2023-08" db="EMBL/GenBank/DDBJ databases">
        <title>Mesonia sp. MT50, isolated from deep-sea sediment of the Mariana Trench.</title>
        <authorList>
            <person name="Fu H."/>
        </authorList>
    </citation>
    <scope>NUCLEOTIDE SEQUENCE [LARGE SCALE GENOMIC DNA]</scope>
    <source>
        <strain evidence="2 3">MT50</strain>
    </source>
</reference>
<feature type="chain" id="PRO_5047375162" description="Lipoprotein" evidence="1">
    <location>
        <begin position="23"/>
        <end position="100"/>
    </location>
</feature>
<evidence type="ECO:0000313" key="3">
    <source>
        <dbReference type="Proteomes" id="UP001230915"/>
    </source>
</evidence>
<keyword evidence="3" id="KW-1185">Reference proteome</keyword>
<sequence>MKKVVRTLAVAAILSVSLTSCRDENKETKTLEGVEVSKDADIDVSDDGEKIKIEDGETEVKIKKDEDGNIEKKKIETENSKYKVKKEDGEVTKEKMKVDK</sequence>
<dbReference type="Proteomes" id="UP001230915">
    <property type="component" value="Unassembled WGS sequence"/>
</dbReference>
<feature type="signal peptide" evidence="1">
    <location>
        <begin position="1"/>
        <end position="22"/>
    </location>
</feature>
<dbReference type="PROSITE" id="PS51257">
    <property type="entry name" value="PROKAR_LIPOPROTEIN"/>
    <property type="match status" value="1"/>
</dbReference>
<evidence type="ECO:0000313" key="2">
    <source>
        <dbReference type="EMBL" id="MDQ7916888.1"/>
    </source>
</evidence>
<comment type="caution">
    <text evidence="2">The sequence shown here is derived from an EMBL/GenBank/DDBJ whole genome shotgun (WGS) entry which is preliminary data.</text>
</comment>
<dbReference type="EMBL" id="JAVHUL010000009">
    <property type="protein sequence ID" value="MDQ7916888.1"/>
    <property type="molecule type" value="Genomic_DNA"/>
</dbReference>
<keyword evidence="1" id="KW-0732">Signal</keyword>
<protein>
    <recommendedName>
        <fullName evidence="4">Lipoprotein</fullName>
    </recommendedName>
</protein>
<accession>A0ABU1A1P3</accession>
<organism evidence="2 3">
    <name type="scientific">Mesonia profundi</name>
    <dbReference type="NCBI Taxonomy" id="3070998"/>
    <lineage>
        <taxon>Bacteria</taxon>
        <taxon>Pseudomonadati</taxon>
        <taxon>Bacteroidota</taxon>
        <taxon>Flavobacteriia</taxon>
        <taxon>Flavobacteriales</taxon>
        <taxon>Flavobacteriaceae</taxon>
        <taxon>Mesonia</taxon>
    </lineage>
</organism>
<dbReference type="RefSeq" id="WP_308863555.1">
    <property type="nucleotide sequence ID" value="NZ_JAVHUL010000009.1"/>
</dbReference>
<evidence type="ECO:0000256" key="1">
    <source>
        <dbReference type="SAM" id="SignalP"/>
    </source>
</evidence>